<accession>A0A356W3N0</accession>
<evidence type="ECO:0000256" key="1">
    <source>
        <dbReference type="ARBA" id="ARBA00022741"/>
    </source>
</evidence>
<evidence type="ECO:0000259" key="4">
    <source>
        <dbReference type="Pfam" id="PF10431"/>
    </source>
</evidence>
<dbReference type="Gene3D" id="1.10.8.60">
    <property type="match status" value="1"/>
</dbReference>
<reference evidence="5 6" key="1">
    <citation type="journal article" date="2018" name="Nat. Biotechnol.">
        <title>A standardized bacterial taxonomy based on genome phylogeny substantially revises the tree of life.</title>
        <authorList>
            <person name="Parks D.H."/>
            <person name="Chuvochina M."/>
            <person name="Waite D.W."/>
            <person name="Rinke C."/>
            <person name="Skarshewski A."/>
            <person name="Chaumeil P.A."/>
            <person name="Hugenholtz P."/>
        </authorList>
    </citation>
    <scope>NUCLEOTIDE SEQUENCE [LARGE SCALE GENOMIC DNA]</scope>
    <source>
        <strain evidence="5">UBA10378</strain>
    </source>
</reference>
<proteinExistence type="predicted"/>
<feature type="domain" description="Clp ATPase C-terminal" evidence="4">
    <location>
        <begin position="39"/>
        <end position="80"/>
    </location>
</feature>
<organism evidence="5 6">
    <name type="scientific">Hyphomonas atlantica</name>
    <dbReference type="NCBI Taxonomy" id="1280948"/>
    <lineage>
        <taxon>Bacteria</taxon>
        <taxon>Pseudomonadati</taxon>
        <taxon>Pseudomonadota</taxon>
        <taxon>Alphaproteobacteria</taxon>
        <taxon>Hyphomonadales</taxon>
        <taxon>Hyphomonadaceae</taxon>
        <taxon>Hyphomonas</taxon>
    </lineage>
</organism>
<gene>
    <name evidence="5" type="ORF">DD728_04880</name>
</gene>
<evidence type="ECO:0000256" key="3">
    <source>
        <dbReference type="SAM" id="MobiDB-lite"/>
    </source>
</evidence>
<sequence>MPSGRWCQTANGTGGAQTSHRRTSLQHPVKDSWFASQKKGSDPFLCGARPLKRAIQQWIESPLAQKILAGAYSPGDEVAVDVEAGEFVFR</sequence>
<dbReference type="AlphaFoldDB" id="A0A356W3N0"/>
<feature type="compositionally biased region" description="Polar residues" evidence="3">
    <location>
        <begin position="1"/>
        <end position="11"/>
    </location>
</feature>
<name>A0A356W3N0_9PROT</name>
<dbReference type="Proteomes" id="UP000263957">
    <property type="component" value="Unassembled WGS sequence"/>
</dbReference>
<keyword evidence="1" id="KW-0547">Nucleotide-binding</keyword>
<feature type="region of interest" description="Disordered" evidence="3">
    <location>
        <begin position="1"/>
        <end position="27"/>
    </location>
</feature>
<dbReference type="GO" id="GO:0005524">
    <property type="term" value="F:ATP binding"/>
    <property type="evidence" value="ECO:0007669"/>
    <property type="project" value="UniProtKB-KW"/>
</dbReference>
<protein>
    <recommendedName>
        <fullName evidence="4">Clp ATPase C-terminal domain-containing protein</fullName>
    </recommendedName>
</protein>
<dbReference type="EMBL" id="DOGS01000100">
    <property type="protein sequence ID" value="HBQ48210.1"/>
    <property type="molecule type" value="Genomic_DNA"/>
</dbReference>
<comment type="caution">
    <text evidence="5">The sequence shown here is derived from an EMBL/GenBank/DDBJ whole genome shotgun (WGS) entry which is preliminary data.</text>
</comment>
<dbReference type="InterPro" id="IPR019489">
    <property type="entry name" value="Clp_ATPase_C"/>
</dbReference>
<evidence type="ECO:0000313" key="6">
    <source>
        <dbReference type="Proteomes" id="UP000263957"/>
    </source>
</evidence>
<dbReference type="Pfam" id="PF10431">
    <property type="entry name" value="ClpB_D2-small"/>
    <property type="match status" value="1"/>
</dbReference>
<keyword evidence="2" id="KW-0067">ATP-binding</keyword>
<evidence type="ECO:0000256" key="2">
    <source>
        <dbReference type="ARBA" id="ARBA00022840"/>
    </source>
</evidence>
<evidence type="ECO:0000313" key="5">
    <source>
        <dbReference type="EMBL" id="HBQ48210.1"/>
    </source>
</evidence>